<sequence>MKYHYATIHERLDAITKKLKNQRLIHQSHKRELPEQLPQVHSEVLPRLQPEDCREKQRRQRQDHLQDLRRRLAELRKRHNARVIINKFPTLSNVSGHVKEETAKKEDESIEQQLKKVDSENKNDRNCDDEFMGEGKEDEDQAIVL</sequence>
<feature type="compositionally biased region" description="Basic and acidic residues" evidence="1">
    <location>
        <begin position="49"/>
        <end position="64"/>
    </location>
</feature>
<dbReference type="EMBL" id="VICG01000008">
    <property type="protein sequence ID" value="KAA8569718.1"/>
    <property type="molecule type" value="Genomic_DNA"/>
</dbReference>
<evidence type="ECO:0000256" key="1">
    <source>
        <dbReference type="SAM" id="MobiDB-lite"/>
    </source>
</evidence>
<evidence type="ECO:0000313" key="2">
    <source>
        <dbReference type="EMBL" id="KAA8569718.1"/>
    </source>
</evidence>
<keyword evidence="3" id="KW-1185">Reference proteome</keyword>
<organism evidence="2 3">
    <name type="scientific">Monilinia fructicola</name>
    <name type="common">Brown rot fungus</name>
    <name type="synonym">Ciboria fructicola</name>
    <dbReference type="NCBI Taxonomy" id="38448"/>
    <lineage>
        <taxon>Eukaryota</taxon>
        <taxon>Fungi</taxon>
        <taxon>Dikarya</taxon>
        <taxon>Ascomycota</taxon>
        <taxon>Pezizomycotina</taxon>
        <taxon>Leotiomycetes</taxon>
        <taxon>Helotiales</taxon>
        <taxon>Sclerotiniaceae</taxon>
        <taxon>Monilinia</taxon>
    </lineage>
</organism>
<feature type="compositionally biased region" description="Acidic residues" evidence="1">
    <location>
        <begin position="129"/>
        <end position="145"/>
    </location>
</feature>
<dbReference type="VEuPathDB" id="FungiDB:MFRU_004g04170"/>
<gene>
    <name evidence="2" type="ORF">EYC84_001305</name>
</gene>
<feature type="region of interest" description="Disordered" evidence="1">
    <location>
        <begin position="29"/>
        <end position="64"/>
    </location>
</feature>
<evidence type="ECO:0000313" key="3">
    <source>
        <dbReference type="Proteomes" id="UP000322873"/>
    </source>
</evidence>
<dbReference type="Proteomes" id="UP000322873">
    <property type="component" value="Unassembled WGS sequence"/>
</dbReference>
<feature type="compositionally biased region" description="Basic and acidic residues" evidence="1">
    <location>
        <begin position="97"/>
        <end position="128"/>
    </location>
</feature>
<comment type="caution">
    <text evidence="2">The sequence shown here is derived from an EMBL/GenBank/DDBJ whole genome shotgun (WGS) entry which is preliminary data.</text>
</comment>
<dbReference type="AlphaFoldDB" id="A0A5M9JJP2"/>
<proteinExistence type="predicted"/>
<reference evidence="2 3" key="1">
    <citation type="submission" date="2019-06" db="EMBL/GenBank/DDBJ databases">
        <title>Genome Sequence of the Brown Rot Fungal Pathogen Monilinia fructicola.</title>
        <authorList>
            <person name="De Miccolis Angelini R.M."/>
            <person name="Landi L."/>
            <person name="Abate D."/>
            <person name="Pollastro S."/>
            <person name="Romanazzi G."/>
            <person name="Faretra F."/>
        </authorList>
    </citation>
    <scope>NUCLEOTIDE SEQUENCE [LARGE SCALE GENOMIC DNA]</scope>
    <source>
        <strain evidence="2 3">Mfrc123</strain>
    </source>
</reference>
<protein>
    <submittedName>
        <fullName evidence="2">Uncharacterized protein</fullName>
    </submittedName>
</protein>
<feature type="region of interest" description="Disordered" evidence="1">
    <location>
        <begin position="96"/>
        <end position="145"/>
    </location>
</feature>
<accession>A0A5M9JJP2</accession>
<name>A0A5M9JJP2_MONFR</name>